<reference evidence="2 3" key="1">
    <citation type="journal article" date="2016" name="Nat. Commun.">
        <title>Thousands of microbial genomes shed light on interconnected biogeochemical processes in an aquifer system.</title>
        <authorList>
            <person name="Anantharaman K."/>
            <person name="Brown C.T."/>
            <person name="Hug L.A."/>
            <person name="Sharon I."/>
            <person name="Castelle C.J."/>
            <person name="Probst A.J."/>
            <person name="Thomas B.C."/>
            <person name="Singh A."/>
            <person name="Wilkins M.J."/>
            <person name="Karaoz U."/>
            <person name="Brodie E.L."/>
            <person name="Williams K.H."/>
            <person name="Hubbard S.S."/>
            <person name="Banfield J.F."/>
        </authorList>
    </citation>
    <scope>NUCLEOTIDE SEQUENCE [LARGE SCALE GENOMIC DNA]</scope>
</reference>
<proteinExistence type="predicted"/>
<feature type="signal peptide" evidence="1">
    <location>
        <begin position="1"/>
        <end position="22"/>
    </location>
</feature>
<evidence type="ECO:0000313" key="3">
    <source>
        <dbReference type="Proteomes" id="UP000179243"/>
    </source>
</evidence>
<dbReference type="EMBL" id="MFYX01000103">
    <property type="protein sequence ID" value="OGK02719.1"/>
    <property type="molecule type" value="Genomic_DNA"/>
</dbReference>
<dbReference type="Proteomes" id="UP000179243">
    <property type="component" value="Unassembled WGS sequence"/>
</dbReference>
<sequence length="226" mass="25541">MINHLKLLFICLFLSNCSFKVATPPTRFIKGDSFDVLEKGENRFYYESGAAAVTLGQNLIYLSGLYSHGFDNLKEGSANISYTHFEGADSINIRPIYFALDLNLKKSFEAIKNNVAFNLGGGYAYSNYGHVLSPHLGYVAGLDFKYIKPFINYSFSLNIPIDARVIEYRDRVKRPTMTFCHDFNLGLKIDIKEYFYLSLVGGWAILFSETDRLRAPSFALGVGMVR</sequence>
<evidence type="ECO:0000313" key="2">
    <source>
        <dbReference type="EMBL" id="OGK02719.1"/>
    </source>
</evidence>
<evidence type="ECO:0008006" key="4">
    <source>
        <dbReference type="Google" id="ProtNLM"/>
    </source>
</evidence>
<name>A0A1F7F7T9_UNCRA</name>
<keyword evidence="1" id="KW-0732">Signal</keyword>
<comment type="caution">
    <text evidence="2">The sequence shown here is derived from an EMBL/GenBank/DDBJ whole genome shotgun (WGS) entry which is preliminary data.</text>
</comment>
<organism evidence="2 3">
    <name type="scientific">Candidatus Raymondbacteria bacterium RIFOXYD12_FULL_49_13</name>
    <dbReference type="NCBI Taxonomy" id="1817890"/>
    <lineage>
        <taxon>Bacteria</taxon>
        <taxon>Raymondiibacteriota</taxon>
    </lineage>
</organism>
<evidence type="ECO:0000256" key="1">
    <source>
        <dbReference type="SAM" id="SignalP"/>
    </source>
</evidence>
<protein>
    <recommendedName>
        <fullName evidence="4">Outer membrane protein beta-barrel domain-containing protein</fullName>
    </recommendedName>
</protein>
<feature type="chain" id="PRO_5009528477" description="Outer membrane protein beta-barrel domain-containing protein" evidence="1">
    <location>
        <begin position="23"/>
        <end position="226"/>
    </location>
</feature>
<gene>
    <name evidence="2" type="ORF">A2519_09660</name>
</gene>
<dbReference type="AlphaFoldDB" id="A0A1F7F7T9"/>
<accession>A0A1F7F7T9</accession>